<reference evidence="2" key="1">
    <citation type="submission" date="2007-09" db="EMBL/GenBank/DDBJ databases">
        <title>Complete Genome Sequence of Rickettsia akari.</title>
        <authorList>
            <person name="Madan A."/>
            <person name="Fahey J."/>
            <person name="Helton E."/>
            <person name="Ketteman M."/>
            <person name="Madan A."/>
            <person name="Rodrigues S."/>
            <person name="Sanchez A."/>
            <person name="Whiting M."/>
            <person name="Dasch G."/>
            <person name="Eremeeva M."/>
        </authorList>
    </citation>
    <scope>NUCLEOTIDE SEQUENCE</scope>
    <source>
        <strain evidence="2">Hartford</strain>
    </source>
</reference>
<dbReference type="KEGG" id="rak:A1C_03435"/>
<proteinExistence type="predicted"/>
<evidence type="ECO:0000313" key="2">
    <source>
        <dbReference type="EMBL" id="ABV74971.1"/>
    </source>
</evidence>
<name>A8GNJ6_RICAH</name>
<feature type="transmembrane region" description="Helical" evidence="1">
    <location>
        <begin position="12"/>
        <end position="31"/>
    </location>
</feature>
<evidence type="ECO:0000256" key="1">
    <source>
        <dbReference type="SAM" id="Phobius"/>
    </source>
</evidence>
<evidence type="ECO:0000313" key="3">
    <source>
        <dbReference type="Proteomes" id="UP000006830"/>
    </source>
</evidence>
<dbReference type="HOGENOM" id="CLU_3383526_0_0_5"/>
<keyword evidence="1" id="KW-0472">Membrane</keyword>
<dbReference type="Proteomes" id="UP000006830">
    <property type="component" value="Chromosome"/>
</dbReference>
<protein>
    <submittedName>
        <fullName evidence="2">Uncharacterized protein</fullName>
    </submittedName>
</protein>
<keyword evidence="1" id="KW-0812">Transmembrane</keyword>
<keyword evidence="3" id="KW-1185">Reference proteome</keyword>
<gene>
    <name evidence="2" type="ordered locus">A1C_03435</name>
</gene>
<accession>A8GNJ6</accession>
<dbReference type="EMBL" id="CP000847">
    <property type="protein sequence ID" value="ABV74971.1"/>
    <property type="molecule type" value="Genomic_DNA"/>
</dbReference>
<keyword evidence="1" id="KW-1133">Transmembrane helix</keyword>
<organism evidence="2 3">
    <name type="scientific">Rickettsia akari (strain Hartford)</name>
    <dbReference type="NCBI Taxonomy" id="293614"/>
    <lineage>
        <taxon>Bacteria</taxon>
        <taxon>Pseudomonadati</taxon>
        <taxon>Pseudomonadota</taxon>
        <taxon>Alphaproteobacteria</taxon>
        <taxon>Rickettsiales</taxon>
        <taxon>Rickettsiaceae</taxon>
        <taxon>Rickettsieae</taxon>
        <taxon>Rickettsia</taxon>
        <taxon>spotted fever group</taxon>
    </lineage>
</organism>
<sequence length="33" mass="3579">MTELSPKLNVPLVPLKAIFSTMPLLAVNLPFAL</sequence>
<dbReference type="AlphaFoldDB" id="A8GNJ6"/>